<dbReference type="SMART" id="SM00353">
    <property type="entry name" value="HLH"/>
    <property type="match status" value="1"/>
</dbReference>
<accession>A0A8I5N453</accession>
<evidence type="ECO:0000256" key="7">
    <source>
        <dbReference type="ARBA" id="ARBA00023015"/>
    </source>
</evidence>
<dbReference type="GO" id="GO:0046983">
    <property type="term" value="F:protein dimerization activity"/>
    <property type="evidence" value="ECO:0007669"/>
    <property type="project" value="InterPro"/>
</dbReference>
<dbReference type="InterPro" id="IPR028022">
    <property type="entry name" value="DUF4600"/>
</dbReference>
<feature type="domain" description="BHLH" evidence="13">
    <location>
        <begin position="213"/>
        <end position="264"/>
    </location>
</feature>
<dbReference type="PANTHER" id="PTHR28671:SF3">
    <property type="entry name" value="COILED-COIL DOMAIN-CONTAINING PROTEIN 169"/>
    <property type="match status" value="1"/>
</dbReference>
<feature type="coiled-coil region" evidence="12">
    <location>
        <begin position="23"/>
        <end position="50"/>
    </location>
</feature>
<evidence type="ECO:0000256" key="3">
    <source>
        <dbReference type="ARBA" id="ARBA00022473"/>
    </source>
</evidence>
<dbReference type="InterPro" id="IPR011598">
    <property type="entry name" value="bHLH_dom"/>
</dbReference>
<evidence type="ECO:0000256" key="12">
    <source>
        <dbReference type="SAM" id="Coils"/>
    </source>
</evidence>
<dbReference type="Pfam" id="PF15372">
    <property type="entry name" value="DUF4600"/>
    <property type="match status" value="1"/>
</dbReference>
<comment type="subcellular location">
    <subcellularLocation>
        <location evidence="2">Cytoplasm</location>
    </subcellularLocation>
    <subcellularLocation>
        <location evidence="1">Nucleus</location>
    </subcellularLocation>
</comment>
<evidence type="ECO:0000256" key="6">
    <source>
        <dbReference type="ARBA" id="ARBA00022943"/>
    </source>
</evidence>
<reference evidence="14 15" key="1">
    <citation type="submission" date="2012-03" db="EMBL/GenBank/DDBJ databases">
        <title>Whole Genome Assembly of Papio anubis.</title>
        <authorList>
            <person name="Liu Y.L."/>
            <person name="Abraham K.A."/>
            <person name="Akbar H.A."/>
            <person name="Ali S.A."/>
            <person name="Anosike U.A."/>
            <person name="Aqrawi P.A."/>
            <person name="Arias F.A."/>
            <person name="Attaway T.A."/>
            <person name="Awwad R.A."/>
            <person name="Babu C.B."/>
            <person name="Bandaranaike D.B."/>
            <person name="Battles P.B."/>
            <person name="Bell A.B."/>
            <person name="Beltran B.B."/>
            <person name="Berhane-Mersha D.B."/>
            <person name="Bess C.B."/>
            <person name="Bickham C.B."/>
            <person name="Bolden T.B."/>
            <person name="Carter K.C."/>
            <person name="Chau D.C."/>
            <person name="Chavez A.C."/>
            <person name="Clerc-Blankenburg K.C."/>
            <person name="Coyle M.C."/>
            <person name="Dao M.D."/>
            <person name="Davila M.L.D."/>
            <person name="Davy-Carroll L.D."/>
            <person name="Denson S.D."/>
            <person name="Dinh H.D."/>
            <person name="Fernandez S.F."/>
            <person name="Fernando P.F."/>
            <person name="Forbes L.F."/>
            <person name="Francis C.F."/>
            <person name="Francisco L.F."/>
            <person name="Fu Q.F."/>
            <person name="Garcia-Iii R.G."/>
            <person name="Garrett T.G."/>
            <person name="Gross S.G."/>
            <person name="Gubbala S.G."/>
            <person name="Hirani K.H."/>
            <person name="Hogues M.H."/>
            <person name="Hollins B.H."/>
            <person name="Jackson L.J."/>
            <person name="Javaid M.J."/>
            <person name="Jhangiani S.J."/>
            <person name="Johnson A.J."/>
            <person name="Johnson B.J."/>
            <person name="Jones J.J."/>
            <person name="Joshi V.J."/>
            <person name="Kalu J.K."/>
            <person name="Khan N.K."/>
            <person name="Korchina V.K."/>
            <person name="Kovar C.K."/>
            <person name="Lago L.L."/>
            <person name="Lara F.L."/>
            <person name="Le T.-K.L."/>
            <person name="Lee S.L."/>
            <person name="Legall-Iii F.L."/>
            <person name="Lemon S.L."/>
            <person name="Liu J.L."/>
            <person name="Liu Y.-S.L."/>
            <person name="Liyanage D.L."/>
            <person name="Lopez J.L."/>
            <person name="Lorensuhewa L.L."/>
            <person name="Mata R.M."/>
            <person name="Mathew T.M."/>
            <person name="Mercado C.M."/>
            <person name="Mercado I.M."/>
            <person name="Morales K.M."/>
            <person name="Morgan M.M."/>
            <person name="Munidasa M.M."/>
            <person name="Ngo D.N."/>
            <person name="Nguyen L.N."/>
            <person name="Nguyen T.N."/>
            <person name="Nguyen N.N."/>
            <person name="Obregon M.O."/>
            <person name="Okwuonu G.O."/>
            <person name="Ongeri F.O."/>
            <person name="Onwere C.O."/>
            <person name="Osifeso I.O."/>
            <person name="Parra A.P."/>
            <person name="Patil S.P."/>
            <person name="Perez A.P."/>
            <person name="Perez Y.P."/>
            <person name="Pham C.P."/>
            <person name="Pu L.-L.P."/>
            <person name="Puazo M.P."/>
            <person name="Quiroz J.Q."/>
            <person name="Rouhana J.R."/>
            <person name="Ruiz M.R."/>
            <person name="Ruiz S.-J.R."/>
            <person name="Saada N.S."/>
            <person name="Santibanez J.S."/>
            <person name="Scheel M.S."/>
            <person name="Schneider B.S."/>
            <person name="Simmons D.S."/>
            <person name="Sisson I.S."/>
            <person name="Tang L.-Y.T."/>
            <person name="Thornton R.T."/>
            <person name="Tisius J.T."/>
            <person name="Toledanes G.T."/>
            <person name="Trejos Z.T."/>
            <person name="Usmani K.U."/>
            <person name="Varghese R.V."/>
            <person name="Vattathil S.V."/>
            <person name="Vee V.V."/>
            <person name="Walker D.W."/>
            <person name="Weissenberger G.W."/>
            <person name="White C.W."/>
            <person name="Williams A.W."/>
            <person name="Woodworth J.W."/>
            <person name="Wright R.W."/>
            <person name="Zhu Y.Z."/>
            <person name="Han Y.H."/>
            <person name="Newsham I.N."/>
            <person name="Nazareth L.N."/>
            <person name="Worley K.W."/>
            <person name="Muzny D.M."/>
            <person name="Rogers J.R."/>
            <person name="Gibbs R.G."/>
        </authorList>
    </citation>
    <scope>NUCLEOTIDE SEQUENCE [LARGE SCALE GENOMIC DNA]</scope>
</reference>
<protein>
    <recommendedName>
        <fullName evidence="11">Spermatogenesis- and oogenesis-specific basic helix-loop-helix-containing protein 2</fullName>
    </recommendedName>
</protein>
<dbReference type="GeneTree" id="ENSGT00390000012235"/>
<dbReference type="GO" id="GO:0005634">
    <property type="term" value="C:nucleus"/>
    <property type="evidence" value="ECO:0007669"/>
    <property type="project" value="UniProtKB-SubCell"/>
</dbReference>
<dbReference type="GO" id="GO:0005737">
    <property type="term" value="C:cytoplasm"/>
    <property type="evidence" value="ECO:0007669"/>
    <property type="project" value="UniProtKB-SubCell"/>
</dbReference>
<dbReference type="Gene3D" id="4.10.280.10">
    <property type="entry name" value="Helix-loop-helix DNA-binding domain"/>
    <property type="match status" value="1"/>
</dbReference>
<evidence type="ECO:0000313" key="14">
    <source>
        <dbReference type="Ensembl" id="ENSPANP00000054636.1"/>
    </source>
</evidence>
<gene>
    <name evidence="14" type="primary">SPART</name>
</gene>
<proteinExistence type="predicted"/>
<keyword evidence="15" id="KW-1185">Reference proteome</keyword>
<dbReference type="GO" id="GO:1990837">
    <property type="term" value="F:sequence-specific double-stranded DNA binding"/>
    <property type="evidence" value="ECO:0007669"/>
    <property type="project" value="UniProtKB-ARBA"/>
</dbReference>
<keyword evidence="3" id="KW-0217">Developmental protein</keyword>
<evidence type="ECO:0000256" key="9">
    <source>
        <dbReference type="ARBA" id="ARBA00023163"/>
    </source>
</evidence>
<evidence type="ECO:0000256" key="10">
    <source>
        <dbReference type="ARBA" id="ARBA00023242"/>
    </source>
</evidence>
<dbReference type="Proteomes" id="UP000028761">
    <property type="component" value="Chromosome 15"/>
</dbReference>
<keyword evidence="7" id="KW-0805">Transcription regulation</keyword>
<keyword evidence="12" id="KW-0175">Coiled coil</keyword>
<keyword evidence="8" id="KW-0238">DNA-binding</keyword>
<dbReference type="GO" id="GO:0048477">
    <property type="term" value="P:oogenesis"/>
    <property type="evidence" value="ECO:0007669"/>
    <property type="project" value="UniProtKB-KW"/>
</dbReference>
<evidence type="ECO:0000256" key="11">
    <source>
        <dbReference type="ARBA" id="ARBA00074702"/>
    </source>
</evidence>
<dbReference type="PROSITE" id="PS50888">
    <property type="entry name" value="BHLH"/>
    <property type="match status" value="1"/>
</dbReference>
<evidence type="ECO:0000313" key="15">
    <source>
        <dbReference type="Proteomes" id="UP000028761"/>
    </source>
</evidence>
<keyword evidence="10" id="KW-0539">Nucleus</keyword>
<name>A0A8I5N453_PAPAN</name>
<keyword evidence="5" id="KW-0744">Spermatogenesis</keyword>
<evidence type="ECO:0000256" key="4">
    <source>
        <dbReference type="ARBA" id="ARBA00022782"/>
    </source>
</evidence>
<dbReference type="Pfam" id="PF00010">
    <property type="entry name" value="HLH"/>
    <property type="match status" value="1"/>
</dbReference>
<evidence type="ECO:0000256" key="2">
    <source>
        <dbReference type="ARBA" id="ARBA00004496"/>
    </source>
</evidence>
<keyword evidence="6" id="KW-0896">Oogenesis</keyword>
<evidence type="ECO:0000256" key="1">
    <source>
        <dbReference type="ARBA" id="ARBA00004123"/>
    </source>
</evidence>
<dbReference type="InterPro" id="IPR036638">
    <property type="entry name" value="HLH_DNA-bd_sf"/>
</dbReference>
<dbReference type="GO" id="GO:0007283">
    <property type="term" value="P:spermatogenesis"/>
    <property type="evidence" value="ECO:0007669"/>
    <property type="project" value="UniProtKB-KW"/>
</dbReference>
<evidence type="ECO:0000256" key="5">
    <source>
        <dbReference type="ARBA" id="ARBA00022871"/>
    </source>
</evidence>
<sequence>MEKIRGNSSDRLSSIRVYERMPVESLNTLLKQLEKEKRTLESQVKYYALKLEQESKAYQKISNERRTYLAEMCQGSGLHQVSKRQQMDQLPRMQENLVKTFGKKKNTHSLFVFIIPENFKGCISGHGTDIALTEPLTMEKMSNVVKYWKTCLSNTVKIENAAGPEEPGLPLQRSYSEHVGYFPTDLFACPESLRNGNGLELNASLSEFEKNKKISLLHSSKEKLRRERIKYCCEQLRTLLPYVKGRKNDAASVLEATVDYVKYIREKISPAVMAQITEALQSNRRFCKKQQTPIQLSVPGTVMAQREDSVTSTYSPERGLQFLTNTCWNGCSAPDAEGSLDEAVRVPSSSTSENAICDPYKTHIPSAALSLNSLHTVRYYSKVTPSYDETAVTNQNISIHLPSAVSPVSKLLPQHCTSGLGQTCTTHPNCLQQFWAY</sequence>
<dbReference type="Ensembl" id="ENSPANT00000082290.1">
    <property type="protein sequence ID" value="ENSPANP00000054636.1"/>
    <property type="gene ID" value="ENSPANG00000018678.3"/>
</dbReference>
<dbReference type="AlphaFoldDB" id="A0A8I5N453"/>
<keyword evidence="9" id="KW-0804">Transcription</keyword>
<evidence type="ECO:0000259" key="13">
    <source>
        <dbReference type="PROSITE" id="PS50888"/>
    </source>
</evidence>
<dbReference type="SUPFAM" id="SSF47459">
    <property type="entry name" value="HLH, helix-loop-helix DNA-binding domain"/>
    <property type="match status" value="1"/>
</dbReference>
<dbReference type="CDD" id="cd18908">
    <property type="entry name" value="bHLH_SOHLH1_2"/>
    <property type="match status" value="1"/>
</dbReference>
<dbReference type="PANTHER" id="PTHR28671">
    <property type="entry name" value="COILED-COIL DOMAIN-CONTAINING PROTEIN 169"/>
    <property type="match status" value="1"/>
</dbReference>
<dbReference type="FunFam" id="4.10.280.10:FF:000071">
    <property type="entry name" value="spermatogenesis- and oogenesis-specific basic helix-loop-helix-containing protein 2"/>
    <property type="match status" value="1"/>
</dbReference>
<evidence type="ECO:0000256" key="8">
    <source>
        <dbReference type="ARBA" id="ARBA00023125"/>
    </source>
</evidence>
<organism evidence="14 15">
    <name type="scientific">Papio anubis</name>
    <name type="common">Olive baboon</name>
    <dbReference type="NCBI Taxonomy" id="9555"/>
    <lineage>
        <taxon>Eukaryota</taxon>
        <taxon>Metazoa</taxon>
        <taxon>Chordata</taxon>
        <taxon>Craniata</taxon>
        <taxon>Vertebrata</taxon>
        <taxon>Euteleostomi</taxon>
        <taxon>Mammalia</taxon>
        <taxon>Eutheria</taxon>
        <taxon>Euarchontoglires</taxon>
        <taxon>Primates</taxon>
        <taxon>Haplorrhini</taxon>
        <taxon>Catarrhini</taxon>
        <taxon>Cercopithecidae</taxon>
        <taxon>Cercopithecinae</taxon>
        <taxon>Papio</taxon>
    </lineage>
</organism>
<keyword evidence="4" id="KW-0221">Differentiation</keyword>
<reference evidence="14" key="2">
    <citation type="submission" date="2025-08" db="UniProtKB">
        <authorList>
            <consortium name="Ensembl"/>
        </authorList>
    </citation>
    <scope>IDENTIFICATION</scope>
</reference>
<reference evidence="14" key="3">
    <citation type="submission" date="2025-09" db="UniProtKB">
        <authorList>
            <consortium name="Ensembl"/>
        </authorList>
    </citation>
    <scope>IDENTIFICATION</scope>
</reference>